<protein>
    <submittedName>
        <fullName evidence="1">VAMP-like protein YKT61</fullName>
    </submittedName>
</protein>
<reference evidence="1" key="1">
    <citation type="submission" date="2018-02" db="EMBL/GenBank/DDBJ databases">
        <title>Rhizophora mucronata_Transcriptome.</title>
        <authorList>
            <person name="Meera S.P."/>
            <person name="Sreeshan A."/>
            <person name="Augustine A."/>
        </authorList>
    </citation>
    <scope>NUCLEOTIDE SEQUENCE</scope>
    <source>
        <tissue evidence="1">Leaf</tissue>
    </source>
</reference>
<evidence type="ECO:0000313" key="1">
    <source>
        <dbReference type="EMBL" id="MBX73042.1"/>
    </source>
</evidence>
<dbReference type="AlphaFoldDB" id="A0A2P2R1C6"/>
<proteinExistence type="predicted"/>
<sequence>MLVQYAVRPQLLQDGTTLISLLCLLVEHL</sequence>
<name>A0A2P2R1C6_RHIMU</name>
<organism evidence="1">
    <name type="scientific">Rhizophora mucronata</name>
    <name type="common">Asiatic mangrove</name>
    <dbReference type="NCBI Taxonomy" id="61149"/>
    <lineage>
        <taxon>Eukaryota</taxon>
        <taxon>Viridiplantae</taxon>
        <taxon>Streptophyta</taxon>
        <taxon>Embryophyta</taxon>
        <taxon>Tracheophyta</taxon>
        <taxon>Spermatophyta</taxon>
        <taxon>Magnoliopsida</taxon>
        <taxon>eudicotyledons</taxon>
        <taxon>Gunneridae</taxon>
        <taxon>Pentapetalae</taxon>
        <taxon>rosids</taxon>
        <taxon>fabids</taxon>
        <taxon>Malpighiales</taxon>
        <taxon>Rhizophoraceae</taxon>
        <taxon>Rhizophora</taxon>
    </lineage>
</organism>
<dbReference type="EMBL" id="GGEC01092558">
    <property type="protein sequence ID" value="MBX73042.1"/>
    <property type="molecule type" value="Transcribed_RNA"/>
</dbReference>
<accession>A0A2P2R1C6</accession>